<name>A0AAW9QXM8_9CHRO</name>
<dbReference type="SMART" id="SM00267">
    <property type="entry name" value="GGDEF"/>
    <property type="match status" value="1"/>
</dbReference>
<dbReference type="GO" id="GO:0071111">
    <property type="term" value="F:cyclic-guanylate-specific phosphodiesterase activity"/>
    <property type="evidence" value="ECO:0007669"/>
    <property type="project" value="InterPro"/>
</dbReference>
<feature type="region of interest" description="Disordered" evidence="2">
    <location>
        <begin position="570"/>
        <end position="589"/>
    </location>
</feature>
<dbReference type="Pfam" id="PF00563">
    <property type="entry name" value="EAL"/>
    <property type="match status" value="1"/>
</dbReference>
<evidence type="ECO:0000259" key="4">
    <source>
        <dbReference type="PROSITE" id="PS50883"/>
    </source>
</evidence>
<dbReference type="PANTHER" id="PTHR33121:SF70">
    <property type="entry name" value="SIGNALING PROTEIN YKOW"/>
    <property type="match status" value="1"/>
</dbReference>
<dbReference type="FunFam" id="3.20.20.450:FF:000001">
    <property type="entry name" value="Cyclic di-GMP phosphodiesterase yahA"/>
    <property type="match status" value="1"/>
</dbReference>
<dbReference type="Gene3D" id="3.30.70.270">
    <property type="match status" value="1"/>
</dbReference>
<dbReference type="SUPFAM" id="SSF52172">
    <property type="entry name" value="CheY-like"/>
    <property type="match status" value="1"/>
</dbReference>
<dbReference type="InterPro" id="IPR035919">
    <property type="entry name" value="EAL_sf"/>
</dbReference>
<dbReference type="SMART" id="SM00448">
    <property type="entry name" value="REC"/>
    <property type="match status" value="1"/>
</dbReference>
<dbReference type="AlphaFoldDB" id="A0AAW9QXM8"/>
<evidence type="ECO:0000313" key="7">
    <source>
        <dbReference type="Proteomes" id="UP001328733"/>
    </source>
</evidence>
<dbReference type="Proteomes" id="UP001328733">
    <property type="component" value="Unassembled WGS sequence"/>
</dbReference>
<dbReference type="SUPFAM" id="SSF55073">
    <property type="entry name" value="Nucleotide cyclase"/>
    <property type="match status" value="1"/>
</dbReference>
<dbReference type="Gene3D" id="3.20.20.450">
    <property type="entry name" value="EAL domain"/>
    <property type="match status" value="1"/>
</dbReference>
<dbReference type="InterPro" id="IPR050706">
    <property type="entry name" value="Cyclic-di-GMP_PDE-like"/>
</dbReference>
<dbReference type="CDD" id="cd01949">
    <property type="entry name" value="GGDEF"/>
    <property type="match status" value="1"/>
</dbReference>
<dbReference type="PROSITE" id="PS50887">
    <property type="entry name" value="GGDEF"/>
    <property type="match status" value="1"/>
</dbReference>
<evidence type="ECO:0000313" key="6">
    <source>
        <dbReference type="EMBL" id="MEG3437579.1"/>
    </source>
</evidence>
<dbReference type="SMART" id="SM00052">
    <property type="entry name" value="EAL"/>
    <property type="match status" value="1"/>
</dbReference>
<protein>
    <submittedName>
        <fullName evidence="6">EAL domain-containing protein</fullName>
    </submittedName>
</protein>
<dbReference type="InterPro" id="IPR000160">
    <property type="entry name" value="GGDEF_dom"/>
</dbReference>
<evidence type="ECO:0000259" key="5">
    <source>
        <dbReference type="PROSITE" id="PS50887"/>
    </source>
</evidence>
<dbReference type="InterPro" id="IPR001633">
    <property type="entry name" value="EAL_dom"/>
</dbReference>
<evidence type="ECO:0000256" key="2">
    <source>
        <dbReference type="SAM" id="MobiDB-lite"/>
    </source>
</evidence>
<dbReference type="PANTHER" id="PTHR33121">
    <property type="entry name" value="CYCLIC DI-GMP PHOSPHODIESTERASE PDEF"/>
    <property type="match status" value="1"/>
</dbReference>
<dbReference type="SUPFAM" id="SSF141868">
    <property type="entry name" value="EAL domain-like"/>
    <property type="match status" value="1"/>
</dbReference>
<evidence type="ECO:0000256" key="1">
    <source>
        <dbReference type="PROSITE-ProRule" id="PRU00169"/>
    </source>
</evidence>
<gene>
    <name evidence="6" type="ORF">V0288_10655</name>
</gene>
<feature type="domain" description="Response regulatory" evidence="3">
    <location>
        <begin position="3"/>
        <end position="119"/>
    </location>
</feature>
<proteinExistence type="predicted"/>
<feature type="modified residue" description="4-aspartylphosphate" evidence="1">
    <location>
        <position position="52"/>
    </location>
</feature>
<dbReference type="PROSITE" id="PS50883">
    <property type="entry name" value="EAL"/>
    <property type="match status" value="1"/>
</dbReference>
<dbReference type="CDD" id="cd01948">
    <property type="entry name" value="EAL"/>
    <property type="match status" value="1"/>
</dbReference>
<feature type="domain" description="GGDEF" evidence="5">
    <location>
        <begin position="178"/>
        <end position="311"/>
    </location>
</feature>
<dbReference type="InterPro" id="IPR001789">
    <property type="entry name" value="Sig_transdc_resp-reg_receiver"/>
</dbReference>
<dbReference type="InterPro" id="IPR029787">
    <property type="entry name" value="Nucleotide_cyclase"/>
</dbReference>
<dbReference type="Gene3D" id="3.40.50.2300">
    <property type="match status" value="1"/>
</dbReference>
<sequence length="589" mass="66047">MFSILVVDDEPDNFDVIEALLTHQDYRLYYAAGAREALANLEAVGPDLVLLDVMMPGMDGIEFCRRVKAMPQWETVPIIALTALNTKETLARCLSAGADDFISKPVNRLELTARVRSMLRVRQQYLQLASFNTSLEATVRQRTARLHSMLFQDALTGLPSRAFLLQKLTEILRSPERPPFAAICLDCDQFKLINGSFGHSVGDRLLIAIAARLQRLLRPGDILARTGEDEFYFVLSPIAGTAALEGFIEAIRQSFVAPFSIANRDIFVSVSIGAALGDRSHEKPEEPLQDADTAMYQAKSRGRGSYQLFDRQMRLSILTRLTLENDLQRALEQEEFITYYQPIVELYTRKLVGFEALVRWKHPDRGLVSPGEFIPCLEATGAIVPVGLMVLRQACQQLRDWQERGRTDLTVSVNLSVRQFACGTLLRDIDRILTETSVNPIYLKLEITESTLAENPEMAIALTEQLRERQIGISVDDFGTGYSSLGSLHRLPVDNLKIDRSFVGEIGSGSREYHVVDTIVTLGDRLGLSVIAEGIETLEQLERLQELGCEFGQGYFFSPPLAPEEIERKYFGNRDEETKDRSSEVESEG</sequence>
<dbReference type="EMBL" id="JBAFSM010000017">
    <property type="protein sequence ID" value="MEG3437579.1"/>
    <property type="molecule type" value="Genomic_DNA"/>
</dbReference>
<feature type="domain" description="EAL" evidence="4">
    <location>
        <begin position="320"/>
        <end position="574"/>
    </location>
</feature>
<keyword evidence="7" id="KW-1185">Reference proteome</keyword>
<organism evidence="6 7">
    <name type="scientific">Pannus brasiliensis CCIBt3594</name>
    <dbReference type="NCBI Taxonomy" id="1427578"/>
    <lineage>
        <taxon>Bacteria</taxon>
        <taxon>Bacillati</taxon>
        <taxon>Cyanobacteriota</taxon>
        <taxon>Cyanophyceae</taxon>
        <taxon>Oscillatoriophycideae</taxon>
        <taxon>Chroococcales</taxon>
        <taxon>Microcystaceae</taxon>
        <taxon>Pannus</taxon>
    </lineage>
</organism>
<dbReference type="GO" id="GO:0000160">
    <property type="term" value="P:phosphorelay signal transduction system"/>
    <property type="evidence" value="ECO:0007669"/>
    <property type="project" value="InterPro"/>
</dbReference>
<dbReference type="InterPro" id="IPR011006">
    <property type="entry name" value="CheY-like_superfamily"/>
</dbReference>
<keyword evidence="1" id="KW-0597">Phosphoprotein</keyword>
<accession>A0AAW9QXM8</accession>
<evidence type="ECO:0000259" key="3">
    <source>
        <dbReference type="PROSITE" id="PS50110"/>
    </source>
</evidence>
<dbReference type="Pfam" id="PF00990">
    <property type="entry name" value="GGDEF"/>
    <property type="match status" value="1"/>
</dbReference>
<dbReference type="InterPro" id="IPR043128">
    <property type="entry name" value="Rev_trsase/Diguanyl_cyclase"/>
</dbReference>
<dbReference type="Pfam" id="PF00072">
    <property type="entry name" value="Response_reg"/>
    <property type="match status" value="1"/>
</dbReference>
<dbReference type="RefSeq" id="WP_332865060.1">
    <property type="nucleotide sequence ID" value="NZ_JBAFSM010000017.1"/>
</dbReference>
<dbReference type="NCBIfam" id="TIGR00254">
    <property type="entry name" value="GGDEF"/>
    <property type="match status" value="1"/>
</dbReference>
<comment type="caution">
    <text evidence="6">The sequence shown here is derived from an EMBL/GenBank/DDBJ whole genome shotgun (WGS) entry which is preliminary data.</text>
</comment>
<dbReference type="PROSITE" id="PS50110">
    <property type="entry name" value="RESPONSE_REGULATORY"/>
    <property type="match status" value="1"/>
</dbReference>
<reference evidence="6 7" key="1">
    <citation type="submission" date="2024-01" db="EMBL/GenBank/DDBJ databases">
        <title>Genomic insights into the taxonomy and metabolism of the cyanobacterium Pannus brasiliensis CCIBt3594.</title>
        <authorList>
            <person name="Machado M."/>
            <person name="Botero N.B."/>
            <person name="Andreote A.P.D."/>
            <person name="Feitosa A.M.T."/>
            <person name="Popin R."/>
            <person name="Sivonen K."/>
            <person name="Fiore M.F."/>
        </authorList>
    </citation>
    <scope>NUCLEOTIDE SEQUENCE [LARGE SCALE GENOMIC DNA]</scope>
    <source>
        <strain evidence="6 7">CCIBt3594</strain>
    </source>
</reference>